<dbReference type="CDD" id="cd06267">
    <property type="entry name" value="PBP1_LacI_sugar_binding-like"/>
    <property type="match status" value="1"/>
</dbReference>
<dbReference type="Pfam" id="PF13377">
    <property type="entry name" value="Peripla_BP_3"/>
    <property type="match status" value="1"/>
</dbReference>
<dbReference type="SUPFAM" id="SSF46785">
    <property type="entry name" value="Winged helix' DNA-binding domain"/>
    <property type="match status" value="1"/>
</dbReference>
<dbReference type="EMBL" id="FXUG01000006">
    <property type="protein sequence ID" value="SMP59553.1"/>
    <property type="molecule type" value="Genomic_DNA"/>
</dbReference>
<reference evidence="5 6" key="1">
    <citation type="submission" date="2017-05" db="EMBL/GenBank/DDBJ databases">
        <authorList>
            <person name="Varghese N."/>
            <person name="Submissions S."/>
        </authorList>
    </citation>
    <scope>NUCLEOTIDE SEQUENCE [LARGE SCALE GENOMIC DNA]</scope>
    <source>
        <strain evidence="5 6">DSM 25457</strain>
    </source>
</reference>
<dbReference type="InterPro" id="IPR046335">
    <property type="entry name" value="LacI/GalR-like_sensor"/>
</dbReference>
<dbReference type="SMART" id="SM00345">
    <property type="entry name" value="HTH_GNTR"/>
    <property type="match status" value="1"/>
</dbReference>
<keyword evidence="2" id="KW-0238">DNA-binding</keyword>
<accession>A0ABY1Q8W5</accession>
<evidence type="ECO:0000313" key="6">
    <source>
        <dbReference type="Proteomes" id="UP001158067"/>
    </source>
</evidence>
<proteinExistence type="predicted"/>
<organism evidence="5 6">
    <name type="scientific">Neorhodopirellula lusitana</name>
    <dbReference type="NCBI Taxonomy" id="445327"/>
    <lineage>
        <taxon>Bacteria</taxon>
        <taxon>Pseudomonadati</taxon>
        <taxon>Planctomycetota</taxon>
        <taxon>Planctomycetia</taxon>
        <taxon>Pirellulales</taxon>
        <taxon>Pirellulaceae</taxon>
        <taxon>Neorhodopirellula</taxon>
    </lineage>
</organism>
<dbReference type="PANTHER" id="PTHR30146">
    <property type="entry name" value="LACI-RELATED TRANSCRIPTIONAL REPRESSOR"/>
    <property type="match status" value="1"/>
</dbReference>
<dbReference type="PANTHER" id="PTHR30146:SF109">
    <property type="entry name" value="HTH-TYPE TRANSCRIPTIONAL REGULATOR GALS"/>
    <property type="match status" value="1"/>
</dbReference>
<keyword evidence="6" id="KW-1185">Reference proteome</keyword>
<gene>
    <name evidence="5" type="ORF">SAMN06265222_106236</name>
</gene>
<evidence type="ECO:0000259" key="4">
    <source>
        <dbReference type="PROSITE" id="PS50949"/>
    </source>
</evidence>
<evidence type="ECO:0000313" key="5">
    <source>
        <dbReference type="EMBL" id="SMP59553.1"/>
    </source>
</evidence>
<dbReference type="InterPro" id="IPR036390">
    <property type="entry name" value="WH_DNA-bd_sf"/>
</dbReference>
<evidence type="ECO:0000256" key="2">
    <source>
        <dbReference type="ARBA" id="ARBA00023125"/>
    </source>
</evidence>
<dbReference type="Gene3D" id="1.10.10.10">
    <property type="entry name" value="Winged helix-like DNA-binding domain superfamily/Winged helix DNA-binding domain"/>
    <property type="match status" value="1"/>
</dbReference>
<dbReference type="Proteomes" id="UP001158067">
    <property type="component" value="Unassembled WGS sequence"/>
</dbReference>
<dbReference type="CDD" id="cd07377">
    <property type="entry name" value="WHTH_GntR"/>
    <property type="match status" value="1"/>
</dbReference>
<dbReference type="InterPro" id="IPR000524">
    <property type="entry name" value="Tscrpt_reg_HTH_GntR"/>
</dbReference>
<keyword evidence="3" id="KW-0804">Transcription</keyword>
<dbReference type="PROSITE" id="PS50949">
    <property type="entry name" value="HTH_GNTR"/>
    <property type="match status" value="1"/>
</dbReference>
<name>A0ABY1Q8W5_9BACT</name>
<sequence length="428" mass="47162">MFDSILFRMRTNYIANQNMADPRYRQIANELLSEIAGGMYQPTGKLPSETQLVKRFDVSRPTAARALRELQDQGLIERRAGSGTFVRHKPAQRSEDQQVIGMLVPELGATEILEVICGDLARLARLHDYAMLWGDPREAQDRDNAVLGAVSQISPAAEDPVEASRQLCEPFIHRDVHGVFFAPFEHHVNSHRLNLLITDRFRQAGIAVILLDRDVHPFLMRSEFDLVGIDNFAAGYMAASHLLKLNAMNLAFVTPPQFAPTVSRRIAGVREAVLGNSGIHGGLQVIHVDPGDTKEVAKLIAIFASQVKGSGSAKRRPVRSTAKDRKVANVDCIDAIICSNDQVAATLMQTLAAAGIEVPRDVRLVGFDDVKYARQLTVPLTTIRQPCRDIAAVAFRAMLDSIEKVAAPARQYSLPVQLIVRESCGAYL</sequence>
<dbReference type="InterPro" id="IPR028082">
    <property type="entry name" value="Peripla_BP_I"/>
</dbReference>
<protein>
    <submittedName>
        <fullName evidence="5">LacI family transcriptional regulator</fullName>
    </submittedName>
</protein>
<dbReference type="Gene3D" id="3.40.50.2300">
    <property type="match status" value="2"/>
</dbReference>
<dbReference type="PRINTS" id="PR00035">
    <property type="entry name" value="HTHGNTR"/>
</dbReference>
<dbReference type="SUPFAM" id="SSF53822">
    <property type="entry name" value="Periplasmic binding protein-like I"/>
    <property type="match status" value="1"/>
</dbReference>
<comment type="caution">
    <text evidence="5">The sequence shown here is derived from an EMBL/GenBank/DDBJ whole genome shotgun (WGS) entry which is preliminary data.</text>
</comment>
<feature type="domain" description="HTH gntR-type" evidence="4">
    <location>
        <begin position="21"/>
        <end position="89"/>
    </location>
</feature>
<keyword evidence="1" id="KW-0805">Transcription regulation</keyword>
<evidence type="ECO:0000256" key="1">
    <source>
        <dbReference type="ARBA" id="ARBA00023015"/>
    </source>
</evidence>
<dbReference type="InterPro" id="IPR036388">
    <property type="entry name" value="WH-like_DNA-bd_sf"/>
</dbReference>
<dbReference type="Pfam" id="PF00392">
    <property type="entry name" value="GntR"/>
    <property type="match status" value="1"/>
</dbReference>
<evidence type="ECO:0000256" key="3">
    <source>
        <dbReference type="ARBA" id="ARBA00023163"/>
    </source>
</evidence>